<dbReference type="Gene3D" id="2.40.400.10">
    <property type="entry name" value="Acetoacetate decarboxylase-like"/>
    <property type="match status" value="1"/>
</dbReference>
<name>A0A1B1KGZ2_RHOOP</name>
<dbReference type="Proteomes" id="UP000186108">
    <property type="component" value="Plasmid pR1CP1"/>
</dbReference>
<dbReference type="Pfam" id="PF06314">
    <property type="entry name" value="ADC"/>
    <property type="match status" value="1"/>
</dbReference>
<evidence type="ECO:0000313" key="2">
    <source>
        <dbReference type="Proteomes" id="UP000186108"/>
    </source>
</evidence>
<dbReference type="GO" id="GO:0016829">
    <property type="term" value="F:lyase activity"/>
    <property type="evidence" value="ECO:0007669"/>
    <property type="project" value="InterPro"/>
</dbReference>
<geneLocation type="plasmid" evidence="2">
    <name>pr1cp1</name>
</geneLocation>
<dbReference type="AlphaFoldDB" id="A0A1B1KGZ2"/>
<reference evidence="1 2" key="1">
    <citation type="submission" date="2014-07" db="EMBL/GenBank/DDBJ databases">
        <authorList>
            <person name="Zhang J.E."/>
            <person name="Yang H."/>
            <person name="Guo J."/>
            <person name="Deng Z."/>
            <person name="Luo H."/>
            <person name="Luo M."/>
            <person name="Zhao B."/>
        </authorList>
    </citation>
    <scope>NUCLEOTIDE SEQUENCE [LARGE SCALE GENOMIC DNA]</scope>
    <source>
        <strain evidence="1 2">1CP</strain>
        <plasmid evidence="2">Plasmid pr1cp1</plasmid>
    </source>
</reference>
<gene>
    <name evidence="1" type="ORF">R1CP_36395</name>
</gene>
<sequence length="285" mass="31435">MSTEYGQLRDLEPRDVGVVDMNNGAGTADQAHIRWPFSQPFGPAPLYGAPPYAYRDARTITTVMRLDGATLANYLPPGLDLGTDAPLGVVAASDYPETAFGPYRELSFFVRVTVKGRTFMYSPLMYADGEGAIAAGRELWGFAKKTALMELTRDEHAWHFSAERQGRLITELEFRPQQQSTPEELALVDHPTLTLRLIPPLSGRGAPDIAQLVSTVNEKRPHINNDGIVRRWTGVAEWALSDFPADPLGAFRPVQVLASWMTEYDCDLPAGELVHDYVGGANRDC</sequence>
<keyword evidence="1" id="KW-0614">Plasmid</keyword>
<evidence type="ECO:0000313" key="1">
    <source>
        <dbReference type="EMBL" id="ANS31885.1"/>
    </source>
</evidence>
<dbReference type="InterPro" id="IPR023375">
    <property type="entry name" value="ADC_dom_sf"/>
</dbReference>
<dbReference type="RefSeq" id="WP_065493456.1">
    <property type="nucleotide sequence ID" value="NZ_CP009112.1"/>
</dbReference>
<evidence type="ECO:0008006" key="3">
    <source>
        <dbReference type="Google" id="ProtNLM"/>
    </source>
</evidence>
<dbReference type="SUPFAM" id="SSF160104">
    <property type="entry name" value="Acetoacetate decarboxylase-like"/>
    <property type="match status" value="1"/>
</dbReference>
<proteinExistence type="predicted"/>
<dbReference type="EMBL" id="CP009112">
    <property type="protein sequence ID" value="ANS31885.1"/>
    <property type="molecule type" value="Genomic_DNA"/>
</dbReference>
<protein>
    <recommendedName>
        <fullName evidence="3">Acetoacetate decarboxylase</fullName>
    </recommendedName>
</protein>
<organism evidence="1 2">
    <name type="scientific">Rhodococcus opacus</name>
    <name type="common">Nocardia opaca</name>
    <dbReference type="NCBI Taxonomy" id="37919"/>
    <lineage>
        <taxon>Bacteria</taxon>
        <taxon>Bacillati</taxon>
        <taxon>Actinomycetota</taxon>
        <taxon>Actinomycetes</taxon>
        <taxon>Mycobacteriales</taxon>
        <taxon>Nocardiaceae</taxon>
        <taxon>Rhodococcus</taxon>
    </lineage>
</organism>
<accession>A0A1B1KGZ2</accession>
<dbReference type="InterPro" id="IPR010451">
    <property type="entry name" value="Acetoacetate_decarboxylase"/>
</dbReference>